<dbReference type="OrthoDB" id="5769863at2"/>
<comment type="caution">
    <text evidence="12">The sequence shown here is derived from an EMBL/GenBank/DDBJ whole genome shotgun (WGS) entry which is preliminary data.</text>
</comment>
<sequence length="112" mass="12881">MPYLKVTTNKKIDNKEELTRILTKEVAKALGKAETYFMVSLEDTAYIHFQGSSELAAFVELRSIGLPESQTKSLSKMLCQLLEQQLDIPKDRVYVNFLDIKNTMWGWKGDTF</sequence>
<keyword evidence="4" id="KW-0413">Isomerase</keyword>
<dbReference type="AlphaFoldDB" id="A0A2K1NZX5"/>
<keyword evidence="2" id="KW-0202">Cytokine</keyword>
<dbReference type="RefSeq" id="WP_103067138.1">
    <property type="nucleotide sequence ID" value="NZ_AZRL01000016.1"/>
</dbReference>
<dbReference type="GO" id="GO:0050178">
    <property type="term" value="F:phenylpyruvate tautomerase activity"/>
    <property type="evidence" value="ECO:0007669"/>
    <property type="project" value="UniProtKB-EC"/>
</dbReference>
<protein>
    <recommendedName>
        <fullName evidence="11">L-dopachrome isomerase</fullName>
        <ecNumber evidence="8">5.3.2.1</ecNumber>
        <ecNumber evidence="7">5.3.3.12</ecNumber>
    </recommendedName>
    <alternativeName>
        <fullName evidence="9">L-dopachrome tautomerase</fullName>
    </alternativeName>
    <alternativeName>
        <fullName evidence="10">Phenylpyruvate tautomerase</fullName>
    </alternativeName>
</protein>
<organism evidence="12 13">
    <name type="scientific">Petrotoga olearia DSM 13574</name>
    <dbReference type="NCBI Taxonomy" id="1122955"/>
    <lineage>
        <taxon>Bacteria</taxon>
        <taxon>Thermotogati</taxon>
        <taxon>Thermotogota</taxon>
        <taxon>Thermotogae</taxon>
        <taxon>Petrotogales</taxon>
        <taxon>Petrotogaceae</taxon>
        <taxon>Petrotoga</taxon>
    </lineage>
</organism>
<evidence type="ECO:0000256" key="6">
    <source>
        <dbReference type="ARBA" id="ARBA00036823"/>
    </source>
</evidence>
<dbReference type="GO" id="GO:0005125">
    <property type="term" value="F:cytokine activity"/>
    <property type="evidence" value="ECO:0007669"/>
    <property type="project" value="UniProtKB-KW"/>
</dbReference>
<dbReference type="GO" id="GO:0004167">
    <property type="term" value="F:dopachrome isomerase activity"/>
    <property type="evidence" value="ECO:0007669"/>
    <property type="project" value="UniProtKB-EC"/>
</dbReference>
<evidence type="ECO:0000256" key="5">
    <source>
        <dbReference type="ARBA" id="ARBA00036735"/>
    </source>
</evidence>
<dbReference type="InterPro" id="IPR001398">
    <property type="entry name" value="Macrophage_inhib_fac"/>
</dbReference>
<evidence type="ECO:0000256" key="7">
    <source>
        <dbReference type="ARBA" id="ARBA00038932"/>
    </source>
</evidence>
<dbReference type="EC" id="5.3.2.1" evidence="8"/>
<evidence type="ECO:0000256" key="11">
    <source>
        <dbReference type="ARBA" id="ARBA00042730"/>
    </source>
</evidence>
<dbReference type="PANTHER" id="PTHR11954">
    <property type="entry name" value="D-DOPACHROME DECARBOXYLASE"/>
    <property type="match status" value="1"/>
</dbReference>
<evidence type="ECO:0000256" key="4">
    <source>
        <dbReference type="ARBA" id="ARBA00023235"/>
    </source>
</evidence>
<accession>A0A2K1NZX5</accession>
<comment type="catalytic activity">
    <reaction evidence="5">
        <text>3-phenylpyruvate = enol-phenylpyruvate</text>
        <dbReference type="Rhea" id="RHEA:17097"/>
        <dbReference type="ChEBI" id="CHEBI:16815"/>
        <dbReference type="ChEBI" id="CHEBI:18005"/>
        <dbReference type="EC" id="5.3.2.1"/>
    </reaction>
</comment>
<evidence type="ECO:0000313" key="13">
    <source>
        <dbReference type="Proteomes" id="UP000236434"/>
    </source>
</evidence>
<dbReference type="InterPro" id="IPR014347">
    <property type="entry name" value="Tautomerase/MIF_sf"/>
</dbReference>
<comment type="subcellular location">
    <subcellularLocation>
        <location evidence="1">Secreted</location>
    </subcellularLocation>
</comment>
<keyword evidence="3" id="KW-0964">Secreted</keyword>
<evidence type="ECO:0000256" key="8">
    <source>
        <dbReference type="ARBA" id="ARBA00039086"/>
    </source>
</evidence>
<evidence type="ECO:0000313" key="12">
    <source>
        <dbReference type="EMBL" id="PNR96082.1"/>
    </source>
</evidence>
<dbReference type="SUPFAM" id="SSF55331">
    <property type="entry name" value="Tautomerase/MIF"/>
    <property type="match status" value="1"/>
</dbReference>
<dbReference type="Pfam" id="PF01187">
    <property type="entry name" value="MIF"/>
    <property type="match status" value="1"/>
</dbReference>
<dbReference type="EC" id="5.3.3.12" evidence="7"/>
<name>A0A2K1NZX5_9BACT</name>
<dbReference type="PANTHER" id="PTHR11954:SF6">
    <property type="entry name" value="MACROPHAGE MIGRATION INHIBITORY FACTOR"/>
    <property type="match status" value="1"/>
</dbReference>
<evidence type="ECO:0000256" key="9">
    <source>
        <dbReference type="ARBA" id="ARBA00041631"/>
    </source>
</evidence>
<gene>
    <name evidence="12" type="ORF">X929_06200</name>
</gene>
<dbReference type="Proteomes" id="UP000236434">
    <property type="component" value="Unassembled WGS sequence"/>
</dbReference>
<reference evidence="12 13" key="1">
    <citation type="submission" date="2013-12" db="EMBL/GenBank/DDBJ databases">
        <title>Comparative genomics of Petrotoga isolates.</title>
        <authorList>
            <person name="Nesbo C.L."/>
            <person name="Charchuk R."/>
            <person name="Chow K."/>
        </authorList>
    </citation>
    <scope>NUCLEOTIDE SEQUENCE [LARGE SCALE GENOMIC DNA]</scope>
    <source>
        <strain evidence="12 13">DSM 13574</strain>
    </source>
</reference>
<dbReference type="EMBL" id="AZRL01000016">
    <property type="protein sequence ID" value="PNR96082.1"/>
    <property type="molecule type" value="Genomic_DNA"/>
</dbReference>
<evidence type="ECO:0000256" key="10">
    <source>
        <dbReference type="ARBA" id="ARBA00041912"/>
    </source>
</evidence>
<evidence type="ECO:0000256" key="3">
    <source>
        <dbReference type="ARBA" id="ARBA00022525"/>
    </source>
</evidence>
<evidence type="ECO:0000256" key="1">
    <source>
        <dbReference type="ARBA" id="ARBA00004613"/>
    </source>
</evidence>
<dbReference type="Gene3D" id="3.30.429.10">
    <property type="entry name" value="Macrophage Migration Inhibitory Factor"/>
    <property type="match status" value="1"/>
</dbReference>
<comment type="catalytic activity">
    <reaction evidence="6">
        <text>L-dopachrome = 5,6-dihydroxyindole-2-carboxylate</text>
        <dbReference type="Rhea" id="RHEA:13041"/>
        <dbReference type="ChEBI" id="CHEBI:16875"/>
        <dbReference type="ChEBI" id="CHEBI:57509"/>
        <dbReference type="EC" id="5.3.3.12"/>
    </reaction>
</comment>
<evidence type="ECO:0000256" key="2">
    <source>
        <dbReference type="ARBA" id="ARBA00022514"/>
    </source>
</evidence>
<dbReference type="GO" id="GO:0005615">
    <property type="term" value="C:extracellular space"/>
    <property type="evidence" value="ECO:0007669"/>
    <property type="project" value="UniProtKB-KW"/>
</dbReference>
<proteinExistence type="predicted"/>